<sequence length="473" mass="50765">MFHQGTLQSGISLAISEQKLVACFVRDDNSESATWENEWLQSGWISNLLVQKAVMLRLEAGSTEAGFLSAFCPISNIPTFVVIQNGQLCDQITSGVSKDEFINRIRTVLGADAIPGTAPTSTSTSAEITTSDTTENQAADGTSVRAPVPVPASVPVPAPAPTEYHPVSTILPPSSKAKGKRKAIPPDPESDPASSNAAKQAARDALRKKKQDEKDELARIQSRIEADRAERKAQDAARKADRERLTHSSSPTSAQFPTSTSKKGSQARDVHLNVRLFDGHTVRSTFPRTAKLQDDVRLWVDQEFTTRAENPRQSHPPYIFKQILAPLPSRELSASDESETLGDIDLAPSATLVLIPVQGYTEAYSSIPGGGIVGGVVGGVTGLVGSAFGLASSTVGYIGSTLGAIVGYGRGSMEEERPLPGRTLGESQPETADPSTVRVRTLADQRAREPRSQEFYNGNQLNFEPNEDDSTRT</sequence>
<dbReference type="EMBL" id="MU003494">
    <property type="protein sequence ID" value="KAF2476258.1"/>
    <property type="molecule type" value="Genomic_DNA"/>
</dbReference>
<keyword evidence="2" id="KW-1185">Reference proteome</keyword>
<protein>
    <submittedName>
        <fullName evidence="1">Uncharacterized protein</fullName>
    </submittedName>
</protein>
<dbReference type="Proteomes" id="UP000799755">
    <property type="component" value="Unassembled WGS sequence"/>
</dbReference>
<name>A0ACB6RBX0_9PLEO</name>
<accession>A0ACB6RBX0</accession>
<proteinExistence type="predicted"/>
<comment type="caution">
    <text evidence="1">The sequence shown here is derived from an EMBL/GenBank/DDBJ whole genome shotgun (WGS) entry which is preliminary data.</text>
</comment>
<organism evidence="1 2">
    <name type="scientific">Lindgomyces ingoldianus</name>
    <dbReference type="NCBI Taxonomy" id="673940"/>
    <lineage>
        <taxon>Eukaryota</taxon>
        <taxon>Fungi</taxon>
        <taxon>Dikarya</taxon>
        <taxon>Ascomycota</taxon>
        <taxon>Pezizomycotina</taxon>
        <taxon>Dothideomycetes</taxon>
        <taxon>Pleosporomycetidae</taxon>
        <taxon>Pleosporales</taxon>
        <taxon>Lindgomycetaceae</taxon>
        <taxon>Lindgomyces</taxon>
    </lineage>
</organism>
<reference evidence="1" key="1">
    <citation type="journal article" date="2020" name="Stud. Mycol.">
        <title>101 Dothideomycetes genomes: a test case for predicting lifestyles and emergence of pathogens.</title>
        <authorList>
            <person name="Haridas S."/>
            <person name="Albert R."/>
            <person name="Binder M."/>
            <person name="Bloem J."/>
            <person name="Labutti K."/>
            <person name="Salamov A."/>
            <person name="Andreopoulos B."/>
            <person name="Baker S."/>
            <person name="Barry K."/>
            <person name="Bills G."/>
            <person name="Bluhm B."/>
            <person name="Cannon C."/>
            <person name="Castanera R."/>
            <person name="Culley D."/>
            <person name="Daum C."/>
            <person name="Ezra D."/>
            <person name="Gonzalez J."/>
            <person name="Henrissat B."/>
            <person name="Kuo A."/>
            <person name="Liang C."/>
            <person name="Lipzen A."/>
            <person name="Lutzoni F."/>
            <person name="Magnuson J."/>
            <person name="Mondo S."/>
            <person name="Nolan M."/>
            <person name="Ohm R."/>
            <person name="Pangilinan J."/>
            <person name="Park H.-J."/>
            <person name="Ramirez L."/>
            <person name="Alfaro M."/>
            <person name="Sun H."/>
            <person name="Tritt A."/>
            <person name="Yoshinaga Y."/>
            <person name="Zwiers L.-H."/>
            <person name="Turgeon B."/>
            <person name="Goodwin S."/>
            <person name="Spatafora J."/>
            <person name="Crous P."/>
            <person name="Grigoriev I."/>
        </authorList>
    </citation>
    <scope>NUCLEOTIDE SEQUENCE</scope>
    <source>
        <strain evidence="1">ATCC 200398</strain>
    </source>
</reference>
<evidence type="ECO:0000313" key="1">
    <source>
        <dbReference type="EMBL" id="KAF2476258.1"/>
    </source>
</evidence>
<evidence type="ECO:0000313" key="2">
    <source>
        <dbReference type="Proteomes" id="UP000799755"/>
    </source>
</evidence>
<gene>
    <name evidence="1" type="ORF">BDR25DRAFT_300349</name>
</gene>